<protein>
    <submittedName>
        <fullName evidence="1">Uncharacterized protein</fullName>
    </submittedName>
</protein>
<sequence>MVSRNMVLSFPFLVIKLRLIYDYLLSFTLRALITELVERHPLVEEYLIKMVGFQFLYVFYYLPMKVIK</sequence>
<name>A0ABS4HER6_9BACI</name>
<gene>
    <name evidence="1" type="ORF">J2Z82_002356</name>
</gene>
<reference evidence="1 2" key="1">
    <citation type="submission" date="2021-03" db="EMBL/GenBank/DDBJ databases">
        <title>Genomic Encyclopedia of Type Strains, Phase IV (KMG-IV): sequencing the most valuable type-strain genomes for metagenomic binning, comparative biology and taxonomic classification.</title>
        <authorList>
            <person name="Goeker M."/>
        </authorList>
    </citation>
    <scope>NUCLEOTIDE SEQUENCE [LARGE SCALE GENOMIC DNA]</scope>
    <source>
        <strain evidence="1 2">DSM 21085</strain>
    </source>
</reference>
<proteinExistence type="predicted"/>
<keyword evidence="2" id="KW-1185">Reference proteome</keyword>
<dbReference type="EMBL" id="JAGGKK010000012">
    <property type="protein sequence ID" value="MBP1949419.1"/>
    <property type="molecule type" value="Genomic_DNA"/>
</dbReference>
<comment type="caution">
    <text evidence="1">The sequence shown here is derived from an EMBL/GenBank/DDBJ whole genome shotgun (WGS) entry which is preliminary data.</text>
</comment>
<evidence type="ECO:0000313" key="1">
    <source>
        <dbReference type="EMBL" id="MBP1949419.1"/>
    </source>
</evidence>
<evidence type="ECO:0000313" key="2">
    <source>
        <dbReference type="Proteomes" id="UP001519328"/>
    </source>
</evidence>
<organism evidence="1 2">
    <name type="scientific">Virgibacillus litoralis</name>
    <dbReference type="NCBI Taxonomy" id="578221"/>
    <lineage>
        <taxon>Bacteria</taxon>
        <taxon>Bacillati</taxon>
        <taxon>Bacillota</taxon>
        <taxon>Bacilli</taxon>
        <taxon>Bacillales</taxon>
        <taxon>Bacillaceae</taxon>
        <taxon>Virgibacillus</taxon>
    </lineage>
</organism>
<accession>A0ABS4HER6</accession>
<dbReference type="Proteomes" id="UP001519328">
    <property type="component" value="Unassembled WGS sequence"/>
</dbReference>